<dbReference type="GO" id="GO:0009507">
    <property type="term" value="C:chloroplast"/>
    <property type="evidence" value="ECO:0007669"/>
    <property type="project" value="TreeGrafter"/>
</dbReference>
<comment type="caution">
    <text evidence="3">The sequence shown here is derived from an EMBL/GenBank/DDBJ whole genome shotgun (WGS) entry which is preliminary data.</text>
</comment>
<dbReference type="AlphaFoldDB" id="A0AA38GNK8"/>
<dbReference type="EMBL" id="JAHRHJ020000002">
    <property type="protein sequence ID" value="KAH9325333.1"/>
    <property type="molecule type" value="Genomic_DNA"/>
</dbReference>
<evidence type="ECO:0000313" key="3">
    <source>
        <dbReference type="EMBL" id="KAH9325333.1"/>
    </source>
</evidence>
<keyword evidence="4" id="KW-1185">Reference proteome</keyword>
<evidence type="ECO:0000256" key="1">
    <source>
        <dbReference type="SAM" id="Phobius"/>
    </source>
</evidence>
<dbReference type="InterPro" id="IPR046625">
    <property type="entry name" value="DUF6737"/>
</dbReference>
<evidence type="ECO:0000259" key="2">
    <source>
        <dbReference type="Pfam" id="PF20522"/>
    </source>
</evidence>
<feature type="transmembrane region" description="Helical" evidence="1">
    <location>
        <begin position="131"/>
        <end position="149"/>
    </location>
</feature>
<organism evidence="3 4">
    <name type="scientific">Taxus chinensis</name>
    <name type="common">Chinese yew</name>
    <name type="synonym">Taxus wallichiana var. chinensis</name>
    <dbReference type="NCBI Taxonomy" id="29808"/>
    <lineage>
        <taxon>Eukaryota</taxon>
        <taxon>Viridiplantae</taxon>
        <taxon>Streptophyta</taxon>
        <taxon>Embryophyta</taxon>
        <taxon>Tracheophyta</taxon>
        <taxon>Spermatophyta</taxon>
        <taxon>Pinopsida</taxon>
        <taxon>Pinidae</taxon>
        <taxon>Conifers II</taxon>
        <taxon>Cupressales</taxon>
        <taxon>Taxaceae</taxon>
        <taxon>Taxus</taxon>
    </lineage>
</organism>
<evidence type="ECO:0000313" key="4">
    <source>
        <dbReference type="Proteomes" id="UP000824469"/>
    </source>
</evidence>
<feature type="non-terminal residue" evidence="3">
    <location>
        <position position="1"/>
    </location>
</feature>
<dbReference type="PANTHER" id="PTHR36046">
    <property type="entry name" value="PROTEIN, PUTATIVE-RELATED"/>
    <property type="match status" value="1"/>
</dbReference>
<keyword evidence="1" id="KW-1133">Transmembrane helix</keyword>
<dbReference type="Proteomes" id="UP000824469">
    <property type="component" value="Unassembled WGS sequence"/>
</dbReference>
<dbReference type="Pfam" id="PF20522">
    <property type="entry name" value="DUF6737"/>
    <property type="match status" value="1"/>
</dbReference>
<proteinExistence type="predicted"/>
<sequence>MDTLLGSLPLPIANIYSKYELRSPSPSVKLLSCNAFSLFINTHKLELSSQTNPWQRIRSRAQNRDKMEEAMEIFEEDGSIKDMDGYLNALSLEYDSVWDTKPAWCQPWTIGLTGVLAVGVTWILFESVIWTTIVASLVGAWWYIFLYSYPQ</sequence>
<reference evidence="3 4" key="1">
    <citation type="journal article" date="2021" name="Nat. Plants">
        <title>The Taxus genome provides insights into paclitaxel biosynthesis.</title>
        <authorList>
            <person name="Xiong X."/>
            <person name="Gou J."/>
            <person name="Liao Q."/>
            <person name="Li Y."/>
            <person name="Zhou Q."/>
            <person name="Bi G."/>
            <person name="Li C."/>
            <person name="Du R."/>
            <person name="Wang X."/>
            <person name="Sun T."/>
            <person name="Guo L."/>
            <person name="Liang H."/>
            <person name="Lu P."/>
            <person name="Wu Y."/>
            <person name="Zhang Z."/>
            <person name="Ro D.K."/>
            <person name="Shang Y."/>
            <person name="Huang S."/>
            <person name="Yan J."/>
        </authorList>
    </citation>
    <scope>NUCLEOTIDE SEQUENCE [LARGE SCALE GENOMIC DNA]</scope>
    <source>
        <strain evidence="3">Ta-2019</strain>
    </source>
</reference>
<dbReference type="PANTHER" id="PTHR36046:SF1">
    <property type="entry name" value="DUF6737 DOMAIN-CONTAINING PROTEIN"/>
    <property type="match status" value="1"/>
</dbReference>
<protein>
    <recommendedName>
        <fullName evidence="2">DUF6737 domain-containing protein</fullName>
    </recommendedName>
</protein>
<keyword evidence="1" id="KW-0472">Membrane</keyword>
<keyword evidence="1" id="KW-0812">Transmembrane</keyword>
<accession>A0AA38GNK8</accession>
<gene>
    <name evidence="3" type="ORF">KI387_005511</name>
</gene>
<name>A0AA38GNK8_TAXCH</name>
<feature type="domain" description="DUF6737" evidence="2">
    <location>
        <begin position="96"/>
        <end position="151"/>
    </location>
</feature>